<dbReference type="EMBL" id="SISK01000006">
    <property type="protein sequence ID" value="TBN39829.1"/>
    <property type="molecule type" value="Genomic_DNA"/>
</dbReference>
<gene>
    <name evidence="4" type="ORF">EYE42_09165</name>
</gene>
<sequence length="147" mass="16558">MIRRYGNPPVPGRRHRLRPGAYGLLVRDGGLLLTHQSQPEPEFQLPGGGIDAGEGALRALRREVFEGTGWIIGQARWLGAYRRFAFMPDHGWHAEKLCHVWVARPIRRLSDPTEPHHSARWASPRAAMDLLADPGARAFLSRFRGLI</sequence>
<comment type="cofactor">
    <cofactor evidence="1">
        <name>Mg(2+)</name>
        <dbReference type="ChEBI" id="CHEBI:18420"/>
    </cofactor>
</comment>
<evidence type="ECO:0000256" key="1">
    <source>
        <dbReference type="ARBA" id="ARBA00001946"/>
    </source>
</evidence>
<dbReference type="SUPFAM" id="SSF55811">
    <property type="entry name" value="Nudix"/>
    <property type="match status" value="1"/>
</dbReference>
<dbReference type="AlphaFoldDB" id="A0A4Q9G0P9"/>
<dbReference type="Gene3D" id="3.90.79.10">
    <property type="entry name" value="Nucleoside Triphosphate Pyrophosphohydrolase"/>
    <property type="match status" value="1"/>
</dbReference>
<dbReference type="OrthoDB" id="9816040at2"/>
<dbReference type="Proteomes" id="UP000293520">
    <property type="component" value="Unassembled WGS sequence"/>
</dbReference>
<name>A0A4Q9G0P9_9RHOB</name>
<proteinExistence type="predicted"/>
<keyword evidence="5" id="KW-1185">Reference proteome</keyword>
<dbReference type="PANTHER" id="PTHR43046">
    <property type="entry name" value="GDP-MANNOSE MANNOSYL HYDROLASE"/>
    <property type="match status" value="1"/>
</dbReference>
<dbReference type="InterPro" id="IPR000086">
    <property type="entry name" value="NUDIX_hydrolase_dom"/>
</dbReference>
<keyword evidence="2" id="KW-0378">Hydrolase</keyword>
<feature type="domain" description="Nudix hydrolase" evidence="3">
    <location>
        <begin position="16"/>
        <end position="145"/>
    </location>
</feature>
<accession>A0A4Q9G0P9</accession>
<dbReference type="PROSITE" id="PS51462">
    <property type="entry name" value="NUDIX"/>
    <property type="match status" value="1"/>
</dbReference>
<dbReference type="GO" id="GO:0016787">
    <property type="term" value="F:hydrolase activity"/>
    <property type="evidence" value="ECO:0007669"/>
    <property type="project" value="UniProtKB-KW"/>
</dbReference>
<dbReference type="RefSeq" id="WP_130991029.1">
    <property type="nucleotide sequence ID" value="NZ_SISK01000006.1"/>
</dbReference>
<organism evidence="4 5">
    <name type="scientific">Paracoccus subflavus</name>
    <dbReference type="NCBI Taxonomy" id="2528244"/>
    <lineage>
        <taxon>Bacteria</taxon>
        <taxon>Pseudomonadati</taxon>
        <taxon>Pseudomonadota</taxon>
        <taxon>Alphaproteobacteria</taxon>
        <taxon>Rhodobacterales</taxon>
        <taxon>Paracoccaceae</taxon>
        <taxon>Paracoccus</taxon>
    </lineage>
</organism>
<evidence type="ECO:0000259" key="3">
    <source>
        <dbReference type="PROSITE" id="PS51462"/>
    </source>
</evidence>
<dbReference type="PANTHER" id="PTHR43046:SF14">
    <property type="entry name" value="MUTT_NUDIX FAMILY PROTEIN"/>
    <property type="match status" value="1"/>
</dbReference>
<reference evidence="4 5" key="1">
    <citation type="submission" date="2019-02" db="EMBL/GenBank/DDBJ databases">
        <title>Paracoccus subflavus sp. nov., isolated from marine sediment of the Pacific Ocean.</title>
        <authorList>
            <person name="Zhang G."/>
        </authorList>
    </citation>
    <scope>NUCLEOTIDE SEQUENCE [LARGE SCALE GENOMIC DNA]</scope>
    <source>
        <strain evidence="4 5">GY0581</strain>
    </source>
</reference>
<dbReference type="Pfam" id="PF00293">
    <property type="entry name" value="NUDIX"/>
    <property type="match status" value="1"/>
</dbReference>
<evidence type="ECO:0000313" key="5">
    <source>
        <dbReference type="Proteomes" id="UP000293520"/>
    </source>
</evidence>
<protein>
    <submittedName>
        <fullName evidence="4">NUDIX domain-containing protein</fullName>
    </submittedName>
</protein>
<evidence type="ECO:0000256" key="2">
    <source>
        <dbReference type="ARBA" id="ARBA00022801"/>
    </source>
</evidence>
<comment type="caution">
    <text evidence="4">The sequence shown here is derived from an EMBL/GenBank/DDBJ whole genome shotgun (WGS) entry which is preliminary data.</text>
</comment>
<evidence type="ECO:0000313" key="4">
    <source>
        <dbReference type="EMBL" id="TBN39829.1"/>
    </source>
</evidence>
<dbReference type="InterPro" id="IPR015797">
    <property type="entry name" value="NUDIX_hydrolase-like_dom_sf"/>
</dbReference>